<evidence type="ECO:0000313" key="9">
    <source>
        <dbReference type="EMBL" id="CAE8604686.1"/>
    </source>
</evidence>
<accession>A0A813F040</accession>
<dbReference type="GO" id="GO:0005524">
    <property type="term" value="F:ATP binding"/>
    <property type="evidence" value="ECO:0007669"/>
    <property type="project" value="UniProtKB-UniRule"/>
</dbReference>
<keyword evidence="10" id="KW-1185">Reference proteome</keyword>
<dbReference type="Gene3D" id="1.20.140.20">
    <property type="entry name" value="Alpha-ketoacid/pyruvate dehydrogenase kinase, N-terminal domain"/>
    <property type="match status" value="1"/>
</dbReference>
<dbReference type="InterPro" id="IPR002885">
    <property type="entry name" value="PPR_rpt"/>
</dbReference>
<dbReference type="PANTHER" id="PTHR11947:SF3">
    <property type="entry name" value="[PYRUVATE DEHYDROGENASE (ACETYL-TRANSFERRING)] KINASE, MITOCHONDRIAL"/>
    <property type="match status" value="1"/>
</dbReference>
<dbReference type="GO" id="GO:0005759">
    <property type="term" value="C:mitochondrial matrix"/>
    <property type="evidence" value="ECO:0007669"/>
    <property type="project" value="UniProtKB-SubCell"/>
</dbReference>
<dbReference type="InterPro" id="IPR039028">
    <property type="entry name" value="BCKD/PDK"/>
</dbReference>
<evidence type="ECO:0000256" key="6">
    <source>
        <dbReference type="PROSITE-ProRule" id="PRU00708"/>
    </source>
</evidence>
<name>A0A813F040_POLGL</name>
<reference evidence="9" key="1">
    <citation type="submission" date="2021-02" db="EMBL/GenBank/DDBJ databases">
        <authorList>
            <person name="Dougan E. K."/>
            <person name="Rhodes N."/>
            <person name="Thang M."/>
            <person name="Chan C."/>
        </authorList>
    </citation>
    <scope>NUCLEOTIDE SEQUENCE</scope>
</reference>
<gene>
    <name evidence="9" type="ORF">PGLA1383_LOCUS22834</name>
</gene>
<keyword evidence="2 7" id="KW-0547">Nucleotide-binding</keyword>
<dbReference type="Pfam" id="PF13041">
    <property type="entry name" value="PPR_2"/>
    <property type="match status" value="1"/>
</dbReference>
<evidence type="ECO:0000256" key="2">
    <source>
        <dbReference type="ARBA" id="ARBA00022741"/>
    </source>
</evidence>
<keyword evidence="7" id="KW-0496">Mitochondrion</keyword>
<dbReference type="Gene3D" id="1.25.40.10">
    <property type="entry name" value="Tetratricopeptide repeat domain"/>
    <property type="match status" value="1"/>
</dbReference>
<dbReference type="EMBL" id="CAJNNV010016797">
    <property type="protein sequence ID" value="CAE8604686.1"/>
    <property type="molecule type" value="Genomic_DNA"/>
</dbReference>
<sequence length="324" mass="36401">MPERKLQADVVTCNALIYACEQGRQWARAVHFLRWMLQNSLRPDEASYVGVMSALSAPRLWKLALESLEDVKTHAILLTIATFASCMVVLRRACRWSEALVLLASLQVEGLQPNPVVLDCVGSSCELGWEEFLASRSPCHEDGFARLVRQILDASSPEKAAELSVAELPIRYAQRILQIEGFAGWKTSPELVEVHRLYSSNFRDLRLVEMEVINLEPFTETIARIKGRMAVVIPKLATAMRNLEHNAGGVEDGICRWLDTFFLSRIGTEMLTSQYMALANPDPNAKRRRRVGVVDYACDPVSICEQAAKHAKKLCKEHFSSDLE</sequence>
<feature type="domain" description="Branched-chain alpha-ketoacid dehydrogenase kinase/Pyruvate dehydrogenase kinase N-terminal" evidence="8">
    <location>
        <begin position="158"/>
        <end position="295"/>
    </location>
</feature>
<dbReference type="GO" id="GO:0010906">
    <property type="term" value="P:regulation of glucose metabolic process"/>
    <property type="evidence" value="ECO:0007669"/>
    <property type="project" value="TreeGrafter"/>
</dbReference>
<proteinExistence type="inferred from homology"/>
<feature type="repeat" description="PPR" evidence="6">
    <location>
        <begin position="9"/>
        <end position="43"/>
    </location>
</feature>
<evidence type="ECO:0000256" key="4">
    <source>
        <dbReference type="ARBA" id="ARBA00022840"/>
    </source>
</evidence>
<evidence type="ECO:0000256" key="1">
    <source>
        <dbReference type="ARBA" id="ARBA00022679"/>
    </source>
</evidence>
<keyword evidence="4 7" id="KW-0067">ATP-binding</keyword>
<protein>
    <recommendedName>
        <fullName evidence="7">Protein-serine/threonine kinase</fullName>
        <ecNumber evidence="7">2.7.11.-</ecNumber>
    </recommendedName>
</protein>
<dbReference type="PROSITE" id="PS51375">
    <property type="entry name" value="PPR"/>
    <property type="match status" value="1"/>
</dbReference>
<dbReference type="GO" id="GO:0004740">
    <property type="term" value="F:pyruvate dehydrogenase (acetyl-transferring) kinase activity"/>
    <property type="evidence" value="ECO:0007669"/>
    <property type="project" value="UniProtKB-EC"/>
</dbReference>
<dbReference type="Pfam" id="PF10436">
    <property type="entry name" value="BCDHK_Adom3"/>
    <property type="match status" value="1"/>
</dbReference>
<comment type="subcellular location">
    <subcellularLocation>
        <location evidence="7">Mitochondrion matrix</location>
    </subcellularLocation>
</comment>
<comment type="similarity">
    <text evidence="7">Belongs to the PDK/BCKDK protein kinase family.</text>
</comment>
<dbReference type="PANTHER" id="PTHR11947">
    <property type="entry name" value="PYRUVATE DEHYDROGENASE KINASE"/>
    <property type="match status" value="1"/>
</dbReference>
<dbReference type="SUPFAM" id="SSF69012">
    <property type="entry name" value="alpha-ketoacid dehydrogenase kinase, N-terminal domain"/>
    <property type="match status" value="1"/>
</dbReference>
<dbReference type="PROSITE" id="PS51257">
    <property type="entry name" value="PROKAR_LIPOPROTEIN"/>
    <property type="match status" value="1"/>
</dbReference>
<dbReference type="AlphaFoldDB" id="A0A813F040"/>
<evidence type="ECO:0000259" key="8">
    <source>
        <dbReference type="Pfam" id="PF10436"/>
    </source>
</evidence>
<dbReference type="InterPro" id="IPR036784">
    <property type="entry name" value="AK/P_DHK_N_sf"/>
</dbReference>
<comment type="caution">
    <text evidence="9">The sequence shown here is derived from an EMBL/GenBank/DDBJ whole genome shotgun (WGS) entry which is preliminary data.</text>
</comment>
<dbReference type="InterPro" id="IPR011990">
    <property type="entry name" value="TPR-like_helical_dom_sf"/>
</dbReference>
<dbReference type="InterPro" id="IPR018955">
    <property type="entry name" value="BCDHK/PDK_N"/>
</dbReference>
<dbReference type="OrthoDB" id="241648at2759"/>
<evidence type="ECO:0000256" key="5">
    <source>
        <dbReference type="ARBA" id="ARBA00048201"/>
    </source>
</evidence>
<feature type="non-terminal residue" evidence="9">
    <location>
        <position position="324"/>
    </location>
</feature>
<comment type="catalytic activity">
    <reaction evidence="5">
        <text>L-seryl-[pyruvate dehydrogenase E1 alpha subunit] + ATP = O-phospho-L-seryl-[pyruvate dehydrogenase E1 alpha subunit] + ADP + H(+)</text>
        <dbReference type="Rhea" id="RHEA:23052"/>
        <dbReference type="Rhea" id="RHEA-COMP:13689"/>
        <dbReference type="Rhea" id="RHEA-COMP:13690"/>
        <dbReference type="ChEBI" id="CHEBI:15378"/>
        <dbReference type="ChEBI" id="CHEBI:29999"/>
        <dbReference type="ChEBI" id="CHEBI:30616"/>
        <dbReference type="ChEBI" id="CHEBI:83421"/>
        <dbReference type="ChEBI" id="CHEBI:456216"/>
        <dbReference type="EC" id="2.7.11.2"/>
    </reaction>
</comment>
<dbReference type="EC" id="2.7.11.-" evidence="7"/>
<evidence type="ECO:0000256" key="7">
    <source>
        <dbReference type="RuleBase" id="RU366032"/>
    </source>
</evidence>
<dbReference type="Proteomes" id="UP000654075">
    <property type="component" value="Unassembled WGS sequence"/>
</dbReference>
<evidence type="ECO:0000256" key="3">
    <source>
        <dbReference type="ARBA" id="ARBA00022777"/>
    </source>
</evidence>
<organism evidence="9 10">
    <name type="scientific">Polarella glacialis</name>
    <name type="common">Dinoflagellate</name>
    <dbReference type="NCBI Taxonomy" id="89957"/>
    <lineage>
        <taxon>Eukaryota</taxon>
        <taxon>Sar</taxon>
        <taxon>Alveolata</taxon>
        <taxon>Dinophyceae</taxon>
        <taxon>Suessiales</taxon>
        <taxon>Suessiaceae</taxon>
        <taxon>Polarella</taxon>
    </lineage>
</organism>
<keyword evidence="3 7" id="KW-0418">Kinase</keyword>
<evidence type="ECO:0000313" key="10">
    <source>
        <dbReference type="Proteomes" id="UP000654075"/>
    </source>
</evidence>
<keyword evidence="1 7" id="KW-0808">Transferase</keyword>